<dbReference type="EMBL" id="SDOX01000010">
    <property type="protein sequence ID" value="TFJ86051.1"/>
    <property type="molecule type" value="Genomic_DNA"/>
</dbReference>
<dbReference type="GO" id="GO:0003755">
    <property type="term" value="F:peptidyl-prolyl cis-trans isomerase activity"/>
    <property type="evidence" value="ECO:0007669"/>
    <property type="project" value="UniProtKB-KW"/>
</dbReference>
<gene>
    <name evidence="8" type="ORF">NSK_002871</name>
</gene>
<evidence type="ECO:0000259" key="7">
    <source>
        <dbReference type="PROSITE" id="PS51203"/>
    </source>
</evidence>
<feature type="region of interest" description="Disordered" evidence="4">
    <location>
        <begin position="1"/>
        <end position="24"/>
    </location>
</feature>
<keyword evidence="3" id="KW-0413">Isomerase</keyword>
<feature type="compositionally biased region" description="Gly residues" evidence="4">
    <location>
        <begin position="515"/>
        <end position="528"/>
    </location>
</feature>
<dbReference type="InterPro" id="IPR012677">
    <property type="entry name" value="Nucleotide-bd_a/b_plait_sf"/>
</dbReference>
<evidence type="ECO:0000256" key="4">
    <source>
        <dbReference type="SAM" id="MobiDB-lite"/>
    </source>
</evidence>
<evidence type="ECO:0000256" key="2">
    <source>
        <dbReference type="PROSITE-ProRule" id="PRU00176"/>
    </source>
</evidence>
<dbReference type="InterPro" id="IPR000504">
    <property type="entry name" value="RRM_dom"/>
</dbReference>
<dbReference type="AlphaFoldDB" id="A0A4D9D2V1"/>
<dbReference type="InterPro" id="IPR046357">
    <property type="entry name" value="PPIase_dom_sf"/>
</dbReference>
<dbReference type="PROSITE" id="PS51203">
    <property type="entry name" value="CS"/>
    <property type="match status" value="1"/>
</dbReference>
<evidence type="ECO:0000256" key="1">
    <source>
        <dbReference type="ARBA" id="ARBA00022884"/>
    </source>
</evidence>
<dbReference type="SUPFAM" id="SSF54534">
    <property type="entry name" value="FKBP-like"/>
    <property type="match status" value="1"/>
</dbReference>
<dbReference type="Gene3D" id="3.10.50.40">
    <property type="match status" value="1"/>
</dbReference>
<dbReference type="InterPro" id="IPR001179">
    <property type="entry name" value="PPIase_FKBP_dom"/>
</dbReference>
<keyword evidence="1 2" id="KW-0694">RNA-binding</keyword>
<dbReference type="CDD" id="cd12408">
    <property type="entry name" value="RRM_eIF3G_like"/>
    <property type="match status" value="1"/>
</dbReference>
<feature type="compositionally biased region" description="Gly residues" evidence="4">
    <location>
        <begin position="493"/>
        <end position="505"/>
    </location>
</feature>
<keyword evidence="9" id="KW-1185">Reference proteome</keyword>
<dbReference type="SUPFAM" id="SSF49764">
    <property type="entry name" value="HSP20-like chaperones"/>
    <property type="match status" value="1"/>
</dbReference>
<dbReference type="PROSITE" id="PS50102">
    <property type="entry name" value="RRM"/>
    <property type="match status" value="1"/>
</dbReference>
<dbReference type="Pfam" id="PF00076">
    <property type="entry name" value="RRM_1"/>
    <property type="match status" value="1"/>
</dbReference>
<feature type="domain" description="PPIase FKBP-type" evidence="5">
    <location>
        <begin position="45"/>
        <end position="134"/>
    </location>
</feature>
<feature type="domain" description="RRM" evidence="6">
    <location>
        <begin position="536"/>
        <end position="614"/>
    </location>
</feature>
<dbReference type="Gene3D" id="3.30.70.330">
    <property type="match status" value="1"/>
</dbReference>
<dbReference type="Pfam" id="PF00254">
    <property type="entry name" value="FKBP_C"/>
    <property type="match status" value="1"/>
</dbReference>
<dbReference type="GO" id="GO:0003723">
    <property type="term" value="F:RNA binding"/>
    <property type="evidence" value="ECO:0007669"/>
    <property type="project" value="UniProtKB-UniRule"/>
</dbReference>
<sequence>MSMNSGWRSGPRPSEEPVDLSGDGGVLKTVLRPGYGYNQQTPPPHSYCKVAFVMKTSTGQVIADRMKKPMEFMLGLANPEVIRGWEMAVATMKPNEVAEITCSPEYAFGSAEGYQDKIPPGAIIVTRLQLLNWRTLQGAGSTDVEDTRDLTKKWREEIDEGTSPMTTWAAPPTVRKDSIGEATAEVNGENGGGSGPLAEAKAAMEKEQREEEQQQGEGIDGFSPPSTPRVEAIPEDANKGMKVDIDDMAMKNKLNPNQVVIGTAPQYKWKERAGYMEVVVPVPEEVKKEDVLVHLTNRVLTVGFKTPEKKESWIIGGDLFGPIELESSFWVLSKDYTDELTEGKTCVEVAEPPIVVVMSREVQDWGDYEDDEELPQPVEGKPDENGVVTRTEWAWKDQRKVRYVQKFKVEEITTHVPKRTFVRKTWARFGDARDAHVRAEEQSIAIEDPHSLAEDEPAADLKNLGLIQQKLAARKAGLLPSTTPGESFAEYDGGSGMGGMNGGEEGAPRRTMGERFGGGGPGPQTGPGGREEDKFPTIRVTNVSEDTTDDDLKNLFGRFGVLHRVFLAKDKERNTSRGFAFVSFLKKEDAQKAMDSLQGYGYDHLILRLEWANPPTQRREERDGLAGGFVSGYGQRLAQDTTMAYSTASNLTHGTER</sequence>
<reference evidence="8 9" key="1">
    <citation type="submission" date="2019-01" db="EMBL/GenBank/DDBJ databases">
        <title>Nuclear Genome Assembly of the Microalgal Biofuel strain Nannochloropsis salina CCMP1776.</title>
        <authorList>
            <person name="Hovde B."/>
        </authorList>
    </citation>
    <scope>NUCLEOTIDE SEQUENCE [LARGE SCALE GENOMIC DNA]</scope>
    <source>
        <strain evidence="8 9">CCMP1776</strain>
    </source>
</reference>
<protein>
    <recommendedName>
        <fullName evidence="3">peptidylprolyl isomerase</fullName>
        <ecNumber evidence="3">5.2.1.8</ecNumber>
    </recommendedName>
</protein>
<dbReference type="Pfam" id="PF12353">
    <property type="entry name" value="eIF3g"/>
    <property type="match status" value="1"/>
</dbReference>
<evidence type="ECO:0000256" key="3">
    <source>
        <dbReference type="PROSITE-ProRule" id="PRU00277"/>
    </source>
</evidence>
<comment type="catalytic activity">
    <reaction evidence="3">
        <text>[protein]-peptidylproline (omega=180) = [protein]-peptidylproline (omega=0)</text>
        <dbReference type="Rhea" id="RHEA:16237"/>
        <dbReference type="Rhea" id="RHEA-COMP:10747"/>
        <dbReference type="Rhea" id="RHEA-COMP:10748"/>
        <dbReference type="ChEBI" id="CHEBI:83833"/>
        <dbReference type="ChEBI" id="CHEBI:83834"/>
        <dbReference type="EC" id="5.2.1.8"/>
    </reaction>
</comment>
<dbReference type="InterPro" id="IPR034240">
    <property type="entry name" value="eIF3G_RRM"/>
</dbReference>
<dbReference type="PANTHER" id="PTHR10352">
    <property type="entry name" value="EUKARYOTIC TRANSLATION INITIATION FACTOR 3 SUBUNIT G"/>
    <property type="match status" value="1"/>
</dbReference>
<dbReference type="PROSITE" id="PS50059">
    <property type="entry name" value="FKBP_PPIASE"/>
    <property type="match status" value="1"/>
</dbReference>
<dbReference type="CDD" id="cd06463">
    <property type="entry name" value="p23_like"/>
    <property type="match status" value="1"/>
</dbReference>
<name>A0A4D9D2V1_9STRA</name>
<dbReference type="SUPFAM" id="SSF54928">
    <property type="entry name" value="RNA-binding domain, RBD"/>
    <property type="match status" value="1"/>
</dbReference>
<proteinExistence type="predicted"/>
<dbReference type="InterPro" id="IPR008978">
    <property type="entry name" value="HSP20-like_chaperone"/>
</dbReference>
<organism evidence="8 9">
    <name type="scientific">Nannochloropsis salina CCMP1776</name>
    <dbReference type="NCBI Taxonomy" id="1027361"/>
    <lineage>
        <taxon>Eukaryota</taxon>
        <taxon>Sar</taxon>
        <taxon>Stramenopiles</taxon>
        <taxon>Ochrophyta</taxon>
        <taxon>Eustigmatophyceae</taxon>
        <taxon>Eustigmatales</taxon>
        <taxon>Monodopsidaceae</taxon>
        <taxon>Microchloropsis</taxon>
        <taxon>Microchloropsis salina</taxon>
    </lineage>
</organism>
<accession>A0A4D9D2V1</accession>
<dbReference type="Proteomes" id="UP000355283">
    <property type="component" value="Unassembled WGS sequence"/>
</dbReference>
<comment type="caution">
    <text evidence="8">The sequence shown here is derived from an EMBL/GenBank/DDBJ whole genome shotgun (WGS) entry which is preliminary data.</text>
</comment>
<dbReference type="SMART" id="SM00360">
    <property type="entry name" value="RRM"/>
    <property type="match status" value="1"/>
</dbReference>
<feature type="region of interest" description="Disordered" evidence="4">
    <location>
        <begin position="490"/>
        <end position="533"/>
    </location>
</feature>
<dbReference type="InterPro" id="IPR007052">
    <property type="entry name" value="CS_dom"/>
</dbReference>
<dbReference type="OrthoDB" id="1749473at2759"/>
<dbReference type="Gene3D" id="2.60.40.790">
    <property type="match status" value="1"/>
</dbReference>
<evidence type="ECO:0000259" key="6">
    <source>
        <dbReference type="PROSITE" id="PS50102"/>
    </source>
</evidence>
<dbReference type="EC" id="5.2.1.8" evidence="3"/>
<feature type="domain" description="CS" evidence="7">
    <location>
        <begin position="262"/>
        <end position="369"/>
    </location>
</feature>
<feature type="region of interest" description="Disordered" evidence="4">
    <location>
        <begin position="184"/>
        <end position="229"/>
    </location>
</feature>
<evidence type="ECO:0000313" key="9">
    <source>
        <dbReference type="Proteomes" id="UP000355283"/>
    </source>
</evidence>
<keyword evidence="3" id="KW-0697">Rotamase</keyword>
<evidence type="ECO:0000313" key="8">
    <source>
        <dbReference type="EMBL" id="TFJ86051.1"/>
    </source>
</evidence>
<dbReference type="InterPro" id="IPR024675">
    <property type="entry name" value="eIF3g_N"/>
</dbReference>
<dbReference type="Pfam" id="PF04969">
    <property type="entry name" value="CS"/>
    <property type="match status" value="1"/>
</dbReference>
<feature type="compositionally biased region" description="Basic and acidic residues" evidence="4">
    <location>
        <begin position="202"/>
        <end position="212"/>
    </location>
</feature>
<evidence type="ECO:0000259" key="5">
    <source>
        <dbReference type="PROSITE" id="PS50059"/>
    </source>
</evidence>
<dbReference type="InterPro" id="IPR035979">
    <property type="entry name" value="RBD_domain_sf"/>
</dbReference>